<feature type="non-terminal residue" evidence="2">
    <location>
        <position position="1"/>
    </location>
</feature>
<dbReference type="EMBL" id="AMWG01000042">
    <property type="protein sequence ID" value="ELP34126.1"/>
    <property type="molecule type" value="Genomic_DNA"/>
</dbReference>
<comment type="caution">
    <text evidence="2">The sequence shown here is derived from an EMBL/GenBank/DDBJ whole genome shotgun (WGS) entry which is preliminary data.</text>
</comment>
<name>L7CM26_RHOBT</name>
<proteinExistence type="predicted"/>
<dbReference type="InterPro" id="IPR002559">
    <property type="entry name" value="Transposase_11"/>
</dbReference>
<dbReference type="GO" id="GO:0003677">
    <property type="term" value="F:DNA binding"/>
    <property type="evidence" value="ECO:0007669"/>
    <property type="project" value="InterPro"/>
</dbReference>
<evidence type="ECO:0000313" key="3">
    <source>
        <dbReference type="Proteomes" id="UP000010959"/>
    </source>
</evidence>
<sequence>TPADVQSKLKSASSLCLDFLLPKPEIIQICEEIGHKFRDRTYNPMIVVWMFINQVLSADHSCQQAVTRFNAWRVARGLLKVSSETTAYCKARCRLPEALFEQLLCQTAIRCEEATNEAWLFHGRIVEMVDGWTLTMADTEENQEEYPQMKSQKPGCGFPMARMIGLFSLATGAINHFAIGPYTGKQTGETSLLRSIFDRLLRGRILLADRYYASFWLLAEGERRGIDLVARAHHLRKIDFRRGLRLGYLDQLVLYPKPQRPKWMSEDEYAQYPDSIFVRHLKYKVTQKGFRTREITLATTLLDADIYTAEELADLYSRRWLVELHIRSLKTQMQMD</sequence>
<dbReference type="Proteomes" id="UP000010959">
    <property type="component" value="Unassembled WGS sequence"/>
</dbReference>
<evidence type="ECO:0000259" key="1">
    <source>
        <dbReference type="Pfam" id="PF01609"/>
    </source>
</evidence>
<accession>L7CM26</accession>
<dbReference type="NCBIfam" id="NF033592">
    <property type="entry name" value="transpos_IS4_1"/>
    <property type="match status" value="1"/>
</dbReference>
<protein>
    <submittedName>
        <fullName evidence="2">IS4 family transposase</fullName>
    </submittedName>
</protein>
<evidence type="ECO:0000313" key="2">
    <source>
        <dbReference type="EMBL" id="ELP34126.1"/>
    </source>
</evidence>
<dbReference type="PANTHER" id="PTHR37529:SF1">
    <property type="entry name" value="TRANSPOSASE INSG FOR INSERTION SEQUENCE ELEMENT IS4-RELATED"/>
    <property type="match status" value="1"/>
</dbReference>
<dbReference type="AlphaFoldDB" id="L7CM26"/>
<dbReference type="SUPFAM" id="SSF53098">
    <property type="entry name" value="Ribonuclease H-like"/>
    <property type="match status" value="1"/>
</dbReference>
<feature type="domain" description="Transposase IS4-like" evidence="1">
    <location>
        <begin position="129"/>
        <end position="335"/>
    </location>
</feature>
<feature type="non-terminal residue" evidence="2">
    <location>
        <position position="336"/>
    </location>
</feature>
<organism evidence="2 3">
    <name type="scientific">Rhodopirellula baltica SWK14</name>
    <dbReference type="NCBI Taxonomy" id="993516"/>
    <lineage>
        <taxon>Bacteria</taxon>
        <taxon>Pseudomonadati</taxon>
        <taxon>Planctomycetota</taxon>
        <taxon>Planctomycetia</taxon>
        <taxon>Pirellulales</taxon>
        <taxon>Pirellulaceae</taxon>
        <taxon>Rhodopirellula</taxon>
    </lineage>
</organism>
<dbReference type="RefSeq" id="WP_007337055.1">
    <property type="nucleotide sequence ID" value="NZ_AMWG01000042.1"/>
</dbReference>
<dbReference type="GO" id="GO:0006313">
    <property type="term" value="P:DNA transposition"/>
    <property type="evidence" value="ECO:0007669"/>
    <property type="project" value="InterPro"/>
</dbReference>
<dbReference type="InterPro" id="IPR047952">
    <property type="entry name" value="Transpos_IS4"/>
</dbReference>
<dbReference type="PANTHER" id="PTHR37529">
    <property type="entry name" value="TRANSPOSASE INSG FOR INSERTION SEQUENCE ELEMENT IS4-RELATED"/>
    <property type="match status" value="1"/>
</dbReference>
<reference evidence="2 3" key="1">
    <citation type="journal article" date="2013" name="Mar. Genomics">
        <title>Expression of sulfatases in Rhodopirellula baltica and the diversity of sulfatases in the genus Rhodopirellula.</title>
        <authorList>
            <person name="Wegner C.E."/>
            <person name="Richter-Heitmann T."/>
            <person name="Klindworth A."/>
            <person name="Klockow C."/>
            <person name="Richter M."/>
            <person name="Achstetter T."/>
            <person name="Glockner F.O."/>
            <person name="Harder J."/>
        </authorList>
    </citation>
    <scope>NUCLEOTIDE SEQUENCE [LARGE SCALE GENOMIC DNA]</scope>
    <source>
        <strain evidence="2 3">SWK14</strain>
    </source>
</reference>
<dbReference type="GO" id="GO:0004803">
    <property type="term" value="F:transposase activity"/>
    <property type="evidence" value="ECO:0007669"/>
    <property type="project" value="InterPro"/>
</dbReference>
<gene>
    <name evidence="2" type="ORF">RBSWK_01942</name>
</gene>
<dbReference type="InterPro" id="IPR012337">
    <property type="entry name" value="RNaseH-like_sf"/>
</dbReference>
<dbReference type="Pfam" id="PF01609">
    <property type="entry name" value="DDE_Tnp_1"/>
    <property type="match status" value="1"/>
</dbReference>